<sequence>MTLPSKSVAAYNAERTSQLPANVIINTGCRRITGKLGFGKQRVQYENNRTRAS</sequence>
<protein>
    <submittedName>
        <fullName evidence="1">Uncharacterized protein</fullName>
    </submittedName>
</protein>
<dbReference type="EMBL" id="CABPSA010000001">
    <property type="protein sequence ID" value="VVD78430.1"/>
    <property type="molecule type" value="Genomic_DNA"/>
</dbReference>
<evidence type="ECO:0000313" key="2">
    <source>
        <dbReference type="Proteomes" id="UP000343335"/>
    </source>
</evidence>
<dbReference type="AlphaFoldDB" id="A0A5E4SRR2"/>
<accession>A0A5E4SRR2</accession>
<evidence type="ECO:0000313" key="1">
    <source>
        <dbReference type="EMBL" id="VVD78430.1"/>
    </source>
</evidence>
<organism evidence="1 2">
    <name type="scientific">Pandoraea commovens</name>
    <dbReference type="NCBI Taxonomy" id="2508289"/>
    <lineage>
        <taxon>Bacteria</taxon>
        <taxon>Pseudomonadati</taxon>
        <taxon>Pseudomonadota</taxon>
        <taxon>Betaproteobacteria</taxon>
        <taxon>Burkholderiales</taxon>
        <taxon>Burkholderiaceae</taxon>
        <taxon>Pandoraea</taxon>
    </lineage>
</organism>
<reference evidence="1 2" key="1">
    <citation type="submission" date="2019-08" db="EMBL/GenBank/DDBJ databases">
        <authorList>
            <person name="Peeters C."/>
        </authorList>
    </citation>
    <scope>NUCLEOTIDE SEQUENCE [LARGE SCALE GENOMIC DNA]</scope>
    <source>
        <strain evidence="1 2">LMG 31010</strain>
    </source>
</reference>
<dbReference type="Proteomes" id="UP000343335">
    <property type="component" value="Unassembled WGS sequence"/>
</dbReference>
<gene>
    <name evidence="1" type="ORF">PCO31010_01009</name>
</gene>
<proteinExistence type="predicted"/>
<name>A0A5E4SRR2_9BURK</name>